<comment type="caution">
    <text evidence="1">The sequence shown here is derived from an EMBL/GenBank/DDBJ whole genome shotgun (WGS) entry which is preliminary data.</text>
</comment>
<evidence type="ECO:0000313" key="1">
    <source>
        <dbReference type="EMBL" id="KXG87523.1"/>
    </source>
</evidence>
<dbReference type="InterPro" id="IPR029063">
    <property type="entry name" value="SAM-dependent_MTases_sf"/>
</dbReference>
<sequence length="259" mass="29487">MDESFAEYEDRLPTSQNAVDAIPGWTSAFPPESGVRGGSTPLFVDGRIKDALAAYGSIEGKRVLEVGPLEGMHTYILNQQRPARIDAIEANKSCYFRCLVTKEILNIDKAAFHLGDIKEWLTTYDQRYDFGLASGVLYHMPDPGEFLRLLALRVDAVFIWTHYFHEEEMPRADVRRAPFSGRVEVRDVAGMEMRYFERSYQSAQENASFCGGMKDRHYWLEKNEIIELIRHIGYNSVTIQAEDPTHPGGPCFSLLARRV</sequence>
<dbReference type="EMBL" id="LNUW01000005">
    <property type="protein sequence ID" value="KXG87523.1"/>
    <property type="molecule type" value="Genomic_DNA"/>
</dbReference>
<keyword evidence="2" id="KW-1185">Reference proteome</keyword>
<gene>
    <name evidence="1" type="ORF">ATO67_19080</name>
</gene>
<proteinExistence type="predicted"/>
<protein>
    <submittedName>
        <fullName evidence="1">SAM-dependent methyltransferase</fullName>
    </submittedName>
</protein>
<evidence type="ECO:0000313" key="2">
    <source>
        <dbReference type="Proteomes" id="UP000070498"/>
    </source>
</evidence>
<dbReference type="AlphaFoldDB" id="A0A135P7X5"/>
<dbReference type="GO" id="GO:0032259">
    <property type="term" value="P:methylation"/>
    <property type="evidence" value="ECO:0007669"/>
    <property type="project" value="UniProtKB-KW"/>
</dbReference>
<accession>A0A135P7X5</accession>
<dbReference type="Proteomes" id="UP000070498">
    <property type="component" value="Unassembled WGS sequence"/>
</dbReference>
<dbReference type="SUPFAM" id="SSF53335">
    <property type="entry name" value="S-adenosyl-L-methionine-dependent methyltransferases"/>
    <property type="match status" value="1"/>
</dbReference>
<dbReference type="Gene3D" id="3.40.50.150">
    <property type="entry name" value="Vaccinia Virus protein VP39"/>
    <property type="match status" value="1"/>
</dbReference>
<dbReference type="STRING" id="2052828.ATO67_19080"/>
<keyword evidence="1" id="KW-0489">Methyltransferase</keyword>
<reference evidence="1 2" key="1">
    <citation type="submission" date="2015-11" db="EMBL/GenBank/DDBJ databases">
        <title>Draft genome sequence of Agrobacterium sp. R89-1.</title>
        <authorList>
            <person name="Zahradnik J."/>
            <person name="Kyslikova E."/>
            <person name="Palyzova A."/>
            <person name="Kyslik P."/>
        </authorList>
    </citation>
    <scope>NUCLEOTIDE SEQUENCE [LARGE SCALE GENOMIC DNA]</scope>
    <source>
        <strain evidence="1 2">R89-1</strain>
    </source>
</reference>
<dbReference type="CDD" id="cd02440">
    <property type="entry name" value="AdoMet_MTases"/>
    <property type="match status" value="1"/>
</dbReference>
<organism evidence="1 2">
    <name type="scientific">Agrobacterium bohemicum</name>
    <dbReference type="NCBI Taxonomy" id="2052828"/>
    <lineage>
        <taxon>Bacteria</taxon>
        <taxon>Pseudomonadati</taxon>
        <taxon>Pseudomonadota</taxon>
        <taxon>Alphaproteobacteria</taxon>
        <taxon>Hyphomicrobiales</taxon>
        <taxon>Rhizobiaceae</taxon>
        <taxon>Rhizobium/Agrobacterium group</taxon>
        <taxon>Agrobacterium</taxon>
    </lineage>
</organism>
<dbReference type="GO" id="GO:0008168">
    <property type="term" value="F:methyltransferase activity"/>
    <property type="evidence" value="ECO:0007669"/>
    <property type="project" value="UniProtKB-KW"/>
</dbReference>
<keyword evidence="1" id="KW-0808">Transferase</keyword>
<name>A0A135P7X5_9HYPH</name>